<dbReference type="GO" id="GO:0008360">
    <property type="term" value="P:regulation of cell shape"/>
    <property type="evidence" value="ECO:0007669"/>
    <property type="project" value="UniProtKB-KW"/>
</dbReference>
<dbReference type="EMBL" id="FOCP01000021">
    <property type="protein sequence ID" value="SEN50708.1"/>
    <property type="molecule type" value="Genomic_DNA"/>
</dbReference>
<evidence type="ECO:0000256" key="4">
    <source>
        <dbReference type="ARBA" id="ARBA00032089"/>
    </source>
</evidence>
<dbReference type="Gene3D" id="2.40.10.340">
    <property type="entry name" value="Rod shape-determining protein MreC, domain 1"/>
    <property type="match status" value="1"/>
</dbReference>
<gene>
    <name evidence="7" type="ORF">SAMN05216325_12138</name>
</gene>
<reference evidence="7 8" key="1">
    <citation type="submission" date="2016-10" db="EMBL/GenBank/DDBJ databases">
        <authorList>
            <person name="de Groot N.N."/>
        </authorList>
    </citation>
    <scope>NUCLEOTIDE SEQUENCE [LARGE SCALE GENOMIC DNA]</scope>
    <source>
        <strain evidence="7 8">Nm22</strain>
    </source>
</reference>
<dbReference type="InterPro" id="IPR007221">
    <property type="entry name" value="MreC"/>
</dbReference>
<dbReference type="InterPro" id="IPR055342">
    <property type="entry name" value="MreC_beta-barrel_core"/>
</dbReference>
<comment type="function">
    <text evidence="5">Involved in formation and maintenance of cell shape.</text>
</comment>
<dbReference type="Proteomes" id="UP000199459">
    <property type="component" value="Unassembled WGS sequence"/>
</dbReference>
<comment type="similarity">
    <text evidence="1 5">Belongs to the MreC family.</text>
</comment>
<dbReference type="InterPro" id="IPR042177">
    <property type="entry name" value="Cell/Rod_1"/>
</dbReference>
<evidence type="ECO:0000259" key="6">
    <source>
        <dbReference type="Pfam" id="PF04085"/>
    </source>
</evidence>
<dbReference type="Pfam" id="PF04085">
    <property type="entry name" value="MreC"/>
    <property type="match status" value="1"/>
</dbReference>
<proteinExistence type="inferred from homology"/>
<sequence length="299" mass="33215">MDSTPQFFRHGPGPLARLLLFVLLSCLLMVEDLRFKVIPELRQAIAMIIYPIQQVALLPSEVHGTVMDFINSFHIIEENTYLREHYLRNSEKLLRLKALEAENTHLRKLLGAVNTIHAKTTAKAVMAEILYTPRDPFSHKITVNKGRQHGIQPGQIVIDYKGIIGQITRVYPLVSEVTLITDKDHSVPIQIVRNNIRTVISGTGKNNEIELRYLSVNTDIREGDLLATSGIGGVYPRGLPVAVVTGIKRHPSDNFAQITGTPVAGVDRNRQVLILSLSPALPTSPENLAEESSVESENN</sequence>
<dbReference type="InterPro" id="IPR042175">
    <property type="entry name" value="Cell/Rod_MreC_2"/>
</dbReference>
<organism evidence="7 8">
    <name type="scientific">Nitrosomonas marina</name>
    <dbReference type="NCBI Taxonomy" id="917"/>
    <lineage>
        <taxon>Bacteria</taxon>
        <taxon>Pseudomonadati</taxon>
        <taxon>Pseudomonadota</taxon>
        <taxon>Betaproteobacteria</taxon>
        <taxon>Nitrosomonadales</taxon>
        <taxon>Nitrosomonadaceae</taxon>
        <taxon>Nitrosomonas</taxon>
    </lineage>
</organism>
<dbReference type="OrthoDB" id="9808025at2"/>
<protein>
    <recommendedName>
        <fullName evidence="2 5">Cell shape-determining protein MreC</fullName>
    </recommendedName>
    <alternativeName>
        <fullName evidence="4 5">Cell shape protein MreC</fullName>
    </alternativeName>
</protein>
<dbReference type="Gene3D" id="2.40.10.350">
    <property type="entry name" value="Rod shape-determining protein MreC, domain 2"/>
    <property type="match status" value="1"/>
</dbReference>
<evidence type="ECO:0000256" key="3">
    <source>
        <dbReference type="ARBA" id="ARBA00022960"/>
    </source>
</evidence>
<dbReference type="GO" id="GO:0005886">
    <property type="term" value="C:plasma membrane"/>
    <property type="evidence" value="ECO:0007669"/>
    <property type="project" value="TreeGrafter"/>
</dbReference>
<evidence type="ECO:0000313" key="8">
    <source>
        <dbReference type="Proteomes" id="UP000199459"/>
    </source>
</evidence>
<dbReference type="RefSeq" id="WP_090633766.1">
    <property type="nucleotide sequence ID" value="NZ_FOCP01000021.1"/>
</dbReference>
<dbReference type="STRING" id="917.SAMN05216326_101114"/>
<accession>A0A1H8H5F8</accession>
<dbReference type="PANTHER" id="PTHR34138">
    <property type="entry name" value="CELL SHAPE-DETERMINING PROTEIN MREC"/>
    <property type="match status" value="1"/>
</dbReference>
<keyword evidence="3 5" id="KW-0133">Cell shape</keyword>
<dbReference type="NCBIfam" id="TIGR00219">
    <property type="entry name" value="mreC"/>
    <property type="match status" value="1"/>
</dbReference>
<dbReference type="AlphaFoldDB" id="A0A1H8H5F8"/>
<dbReference type="PIRSF" id="PIRSF038471">
    <property type="entry name" value="MreC"/>
    <property type="match status" value="1"/>
</dbReference>
<name>A0A1H8H5F8_9PROT</name>
<evidence type="ECO:0000313" key="7">
    <source>
        <dbReference type="EMBL" id="SEN50708.1"/>
    </source>
</evidence>
<feature type="domain" description="Rod shape-determining protein MreC beta-barrel core" evidence="6">
    <location>
        <begin position="131"/>
        <end position="275"/>
    </location>
</feature>
<evidence type="ECO:0000256" key="1">
    <source>
        <dbReference type="ARBA" id="ARBA00009369"/>
    </source>
</evidence>
<evidence type="ECO:0000256" key="5">
    <source>
        <dbReference type="PIRNR" id="PIRNR038471"/>
    </source>
</evidence>
<evidence type="ECO:0000256" key="2">
    <source>
        <dbReference type="ARBA" id="ARBA00013855"/>
    </source>
</evidence>
<dbReference type="PANTHER" id="PTHR34138:SF1">
    <property type="entry name" value="CELL SHAPE-DETERMINING PROTEIN MREC"/>
    <property type="match status" value="1"/>
</dbReference>